<protein>
    <submittedName>
        <fullName evidence="1">Cytosolic isocitrate dehydrogenase [NADP]</fullName>
    </submittedName>
</protein>
<proteinExistence type="predicted"/>
<reference evidence="1 2" key="1">
    <citation type="journal article" date="2022" name="Plant J.">
        <title>Chromosome-level genome of Camellia lanceoleosa provides a valuable resource for understanding genome evolution and self-incompatibility.</title>
        <authorList>
            <person name="Gong W."/>
            <person name="Xiao S."/>
            <person name="Wang L."/>
            <person name="Liao Z."/>
            <person name="Chang Y."/>
            <person name="Mo W."/>
            <person name="Hu G."/>
            <person name="Li W."/>
            <person name="Zhao G."/>
            <person name="Zhu H."/>
            <person name="Hu X."/>
            <person name="Ji K."/>
            <person name="Xiang X."/>
            <person name="Song Q."/>
            <person name="Yuan D."/>
            <person name="Jin S."/>
            <person name="Zhang L."/>
        </authorList>
    </citation>
    <scope>NUCLEOTIDE SEQUENCE [LARGE SCALE GENOMIC DNA]</scope>
    <source>
        <strain evidence="1">SQ_2022a</strain>
    </source>
</reference>
<dbReference type="EMBL" id="CM045766">
    <property type="protein sequence ID" value="KAI8004535.1"/>
    <property type="molecule type" value="Genomic_DNA"/>
</dbReference>
<name>A0ACC0GUN4_9ERIC</name>
<accession>A0ACC0GUN4</accession>
<evidence type="ECO:0000313" key="2">
    <source>
        <dbReference type="Proteomes" id="UP001060215"/>
    </source>
</evidence>
<dbReference type="Proteomes" id="UP001060215">
    <property type="component" value="Chromosome 9"/>
</dbReference>
<sequence length="110" mass="12319">MQAETLASFAHSAGQTSVVDVSSARTCILRSAESSQSYSKVHDKATQELILLFLFHDVGDEMTRVFWKSIKDKLIFPLVELDIKYFDLGLPHRDVTDDKVTVESAEATLK</sequence>
<evidence type="ECO:0000313" key="1">
    <source>
        <dbReference type="EMBL" id="KAI8004535.1"/>
    </source>
</evidence>
<organism evidence="1 2">
    <name type="scientific">Camellia lanceoleosa</name>
    <dbReference type="NCBI Taxonomy" id="1840588"/>
    <lineage>
        <taxon>Eukaryota</taxon>
        <taxon>Viridiplantae</taxon>
        <taxon>Streptophyta</taxon>
        <taxon>Embryophyta</taxon>
        <taxon>Tracheophyta</taxon>
        <taxon>Spermatophyta</taxon>
        <taxon>Magnoliopsida</taxon>
        <taxon>eudicotyledons</taxon>
        <taxon>Gunneridae</taxon>
        <taxon>Pentapetalae</taxon>
        <taxon>asterids</taxon>
        <taxon>Ericales</taxon>
        <taxon>Theaceae</taxon>
        <taxon>Camellia</taxon>
    </lineage>
</organism>
<comment type="caution">
    <text evidence="1">The sequence shown here is derived from an EMBL/GenBank/DDBJ whole genome shotgun (WGS) entry which is preliminary data.</text>
</comment>
<gene>
    <name evidence="1" type="ORF">LOK49_LG08G02483</name>
</gene>
<keyword evidence="2" id="KW-1185">Reference proteome</keyword>